<evidence type="ECO:0000313" key="2">
    <source>
        <dbReference type="Proteomes" id="UP000678393"/>
    </source>
</evidence>
<dbReference type="EMBL" id="CAJHNH020002521">
    <property type="protein sequence ID" value="CAG5126978.1"/>
    <property type="molecule type" value="Genomic_DNA"/>
</dbReference>
<reference evidence="1" key="1">
    <citation type="submission" date="2021-04" db="EMBL/GenBank/DDBJ databases">
        <authorList>
            <consortium name="Molecular Ecology Group"/>
        </authorList>
    </citation>
    <scope>NUCLEOTIDE SEQUENCE</scope>
</reference>
<accession>A0A8S3ZFQ6</accession>
<gene>
    <name evidence="1" type="ORF">CUNI_LOCUS12536</name>
</gene>
<proteinExistence type="predicted"/>
<dbReference type="AlphaFoldDB" id="A0A8S3ZFQ6"/>
<name>A0A8S3ZFQ6_9EUPU</name>
<organism evidence="1 2">
    <name type="scientific">Candidula unifasciata</name>
    <dbReference type="NCBI Taxonomy" id="100452"/>
    <lineage>
        <taxon>Eukaryota</taxon>
        <taxon>Metazoa</taxon>
        <taxon>Spiralia</taxon>
        <taxon>Lophotrochozoa</taxon>
        <taxon>Mollusca</taxon>
        <taxon>Gastropoda</taxon>
        <taxon>Heterobranchia</taxon>
        <taxon>Euthyneura</taxon>
        <taxon>Panpulmonata</taxon>
        <taxon>Eupulmonata</taxon>
        <taxon>Stylommatophora</taxon>
        <taxon>Helicina</taxon>
        <taxon>Helicoidea</taxon>
        <taxon>Geomitridae</taxon>
        <taxon>Candidula</taxon>
    </lineage>
</organism>
<feature type="non-terminal residue" evidence="1">
    <location>
        <position position="1"/>
    </location>
</feature>
<comment type="caution">
    <text evidence="1">The sequence shown here is derived from an EMBL/GenBank/DDBJ whole genome shotgun (WGS) entry which is preliminary data.</text>
</comment>
<dbReference type="Proteomes" id="UP000678393">
    <property type="component" value="Unassembled WGS sequence"/>
</dbReference>
<feature type="non-terminal residue" evidence="1">
    <location>
        <position position="51"/>
    </location>
</feature>
<evidence type="ECO:0000313" key="1">
    <source>
        <dbReference type="EMBL" id="CAG5126978.1"/>
    </source>
</evidence>
<keyword evidence="2" id="KW-1185">Reference proteome</keyword>
<protein>
    <submittedName>
        <fullName evidence="1">Uncharacterized protein</fullName>
    </submittedName>
</protein>
<sequence>YLYLRRTNRLPKLSDFIQDNRKICYFTPQKKSDVLLYKIVIQCATLQNNCK</sequence>